<dbReference type="STRING" id="411483.FAEPRAA2165_00465"/>
<dbReference type="EMBL" id="ACOP02000008">
    <property type="protein sequence ID" value="EEU97881.1"/>
    <property type="molecule type" value="Genomic_DNA"/>
</dbReference>
<protein>
    <submittedName>
        <fullName evidence="1">Uncharacterized protein</fullName>
    </submittedName>
</protein>
<dbReference type="AlphaFoldDB" id="C7H2G8"/>
<comment type="caution">
    <text evidence="1">The sequence shown here is derived from an EMBL/GenBank/DDBJ whole genome shotgun (WGS) entry which is preliminary data.</text>
</comment>
<gene>
    <name evidence="1" type="ORF">FAEPRAA2165_00465</name>
</gene>
<dbReference type="HOGENOM" id="CLU_2953666_0_0_9"/>
<reference evidence="1" key="1">
    <citation type="submission" date="2009-08" db="EMBL/GenBank/DDBJ databases">
        <authorList>
            <person name="Weinstock G."/>
            <person name="Sodergren E."/>
            <person name="Clifton S."/>
            <person name="Fulton L."/>
            <person name="Fulton B."/>
            <person name="Courtney L."/>
            <person name="Fronick C."/>
            <person name="Harrison M."/>
            <person name="Strong C."/>
            <person name="Farmer C."/>
            <person name="Delahaunty K."/>
            <person name="Markovic C."/>
            <person name="Hall O."/>
            <person name="Minx P."/>
            <person name="Tomlinson C."/>
            <person name="Mitreva M."/>
            <person name="Nelson J."/>
            <person name="Hou S."/>
            <person name="Wollam A."/>
            <person name="Pepin K.H."/>
            <person name="Johnson M."/>
            <person name="Bhonagiri V."/>
            <person name="Nash W.E."/>
            <person name="Warren W."/>
            <person name="Chinwalla A."/>
            <person name="Mardis E.R."/>
            <person name="Wilson R.K."/>
        </authorList>
    </citation>
    <scope>NUCLEOTIDE SEQUENCE [LARGE SCALE GENOMIC DNA]</scope>
    <source>
        <strain evidence="1">A2-165</strain>
    </source>
</reference>
<sequence>MCLTLCLASDARRCGRGGSGYEICGRSGGGRYTCRAVSTGGHSRDGGNVGRSACWCGAV</sequence>
<name>C7H2G8_FAED2</name>
<proteinExistence type="predicted"/>
<evidence type="ECO:0000313" key="1">
    <source>
        <dbReference type="EMBL" id="EEU97881.1"/>
    </source>
</evidence>
<organism evidence="1 2">
    <name type="scientific">Faecalibacterium duncaniae (strain DSM 17677 / JCM 31915 / A2-165)</name>
    <name type="common">Faecalibacterium prausnitzii</name>
    <dbReference type="NCBI Taxonomy" id="411483"/>
    <lineage>
        <taxon>Bacteria</taxon>
        <taxon>Bacillati</taxon>
        <taxon>Bacillota</taxon>
        <taxon>Clostridia</taxon>
        <taxon>Eubacteriales</taxon>
        <taxon>Oscillospiraceae</taxon>
        <taxon>Faecalibacterium</taxon>
    </lineage>
</organism>
<keyword evidence="2" id="KW-1185">Reference proteome</keyword>
<evidence type="ECO:0000313" key="2">
    <source>
        <dbReference type="Proteomes" id="UP000004619"/>
    </source>
</evidence>
<dbReference type="Proteomes" id="UP000004619">
    <property type="component" value="Unassembled WGS sequence"/>
</dbReference>
<accession>C7H2G8</accession>